<dbReference type="Pfam" id="PF05869">
    <property type="entry name" value="Dam"/>
    <property type="match status" value="1"/>
</dbReference>
<dbReference type="GO" id="GO:0003677">
    <property type="term" value="F:DNA binding"/>
    <property type="evidence" value="ECO:0007669"/>
    <property type="project" value="InterPro"/>
</dbReference>
<protein>
    <recommendedName>
        <fullName evidence="3">Phage N-6-adenine-methyltransferase</fullName>
    </recommendedName>
</protein>
<accession>A0A0G0T9W4</accession>
<dbReference type="AlphaFoldDB" id="A0A0G0T9W4"/>
<dbReference type="GO" id="GO:0009307">
    <property type="term" value="P:DNA restriction-modification system"/>
    <property type="evidence" value="ECO:0007669"/>
    <property type="project" value="InterPro"/>
</dbReference>
<evidence type="ECO:0008006" key="3">
    <source>
        <dbReference type="Google" id="ProtNLM"/>
    </source>
</evidence>
<proteinExistence type="predicted"/>
<evidence type="ECO:0000313" key="1">
    <source>
        <dbReference type="EMBL" id="KKR43865.1"/>
    </source>
</evidence>
<sequence>MTKITHVSQNSGNNEWYTPTEYIEAARSVMGSIDTDPASSFIANETVKATQYFTEEQNGLTKEWKGNVWMNPPYAQPLISQFANAVTDKFISSEIDQAVILVNNATETKWFQKMLSIASSGICFVKRRIKFLNIDGKPVGAPLQGQCIIYFGNKINLFYEYFTQYGSIFIPYK</sequence>
<dbReference type="EMBL" id="LBYC01000001">
    <property type="protein sequence ID" value="KKR43865.1"/>
    <property type="molecule type" value="Genomic_DNA"/>
</dbReference>
<reference evidence="1 2" key="1">
    <citation type="journal article" date="2015" name="Nature">
        <title>rRNA introns, odd ribosomes, and small enigmatic genomes across a large radiation of phyla.</title>
        <authorList>
            <person name="Brown C.T."/>
            <person name="Hug L.A."/>
            <person name="Thomas B.C."/>
            <person name="Sharon I."/>
            <person name="Castelle C.J."/>
            <person name="Singh A."/>
            <person name="Wilkins M.J."/>
            <person name="Williams K.H."/>
            <person name="Banfield J.F."/>
        </authorList>
    </citation>
    <scope>NUCLEOTIDE SEQUENCE [LARGE SCALE GENOMIC DNA]</scope>
</reference>
<name>A0A0G0T9W4_9BACT</name>
<gene>
    <name evidence="1" type="ORF">UT78_C0001G0051</name>
</gene>
<evidence type="ECO:0000313" key="2">
    <source>
        <dbReference type="Proteomes" id="UP000034301"/>
    </source>
</evidence>
<dbReference type="InterPro" id="IPR008593">
    <property type="entry name" value="Dam_MeTrfase"/>
</dbReference>
<comment type="caution">
    <text evidence="1">The sequence shown here is derived from an EMBL/GenBank/DDBJ whole genome shotgun (WGS) entry which is preliminary data.</text>
</comment>
<dbReference type="Proteomes" id="UP000034301">
    <property type="component" value="Unassembled WGS sequence"/>
</dbReference>
<dbReference type="GO" id="GO:0009007">
    <property type="term" value="F:site-specific DNA-methyltransferase (adenine-specific) activity"/>
    <property type="evidence" value="ECO:0007669"/>
    <property type="project" value="InterPro"/>
</dbReference>
<organism evidence="1 2">
    <name type="scientific">Candidatus Nomurabacteria bacterium GW2011_GWF2_40_12</name>
    <dbReference type="NCBI Taxonomy" id="1618776"/>
    <lineage>
        <taxon>Bacteria</taxon>
        <taxon>Candidatus Nomuraibacteriota</taxon>
    </lineage>
</organism>